<dbReference type="STRING" id="307972.A0A2G8KY56"/>
<proteinExistence type="inferred from homology"/>
<evidence type="ECO:0000256" key="1">
    <source>
        <dbReference type="ARBA" id="ARBA00008468"/>
    </source>
</evidence>
<dbReference type="GO" id="GO:0031083">
    <property type="term" value="C:BLOC-1 complex"/>
    <property type="evidence" value="ECO:0007669"/>
    <property type="project" value="TreeGrafter"/>
</dbReference>
<name>A0A2G8KY56_STIJA</name>
<dbReference type="Pfam" id="PF10046">
    <property type="entry name" value="BLOC1_2"/>
    <property type="match status" value="1"/>
</dbReference>
<dbReference type="PANTHER" id="PTHR46479">
    <property type="entry name" value="BIOGENESIS OF LYSOSOME-RELATED ORGANELLES COMPLEX 1 SUBUNIT 2"/>
    <property type="match status" value="1"/>
</dbReference>
<dbReference type="GO" id="GO:0099078">
    <property type="term" value="C:BORC complex"/>
    <property type="evidence" value="ECO:0007669"/>
    <property type="project" value="TreeGrafter"/>
</dbReference>
<dbReference type="AlphaFoldDB" id="A0A2G8KY56"/>
<dbReference type="PANTHER" id="PTHR46479:SF1">
    <property type="entry name" value="BIOGENESIS OF LYSOSOME-RELATED ORGANELLES COMPLEX 1 SUBUNIT 2"/>
    <property type="match status" value="1"/>
</dbReference>
<evidence type="ECO:0000313" key="5">
    <source>
        <dbReference type="EMBL" id="PIK52840.1"/>
    </source>
</evidence>
<reference evidence="5 6" key="1">
    <citation type="journal article" date="2017" name="PLoS Biol.">
        <title>The sea cucumber genome provides insights into morphological evolution and visceral regeneration.</title>
        <authorList>
            <person name="Zhang X."/>
            <person name="Sun L."/>
            <person name="Yuan J."/>
            <person name="Sun Y."/>
            <person name="Gao Y."/>
            <person name="Zhang L."/>
            <person name="Li S."/>
            <person name="Dai H."/>
            <person name="Hamel J.F."/>
            <person name="Liu C."/>
            <person name="Yu Y."/>
            <person name="Liu S."/>
            <person name="Lin W."/>
            <person name="Guo K."/>
            <person name="Jin S."/>
            <person name="Xu P."/>
            <person name="Storey K.B."/>
            <person name="Huan P."/>
            <person name="Zhang T."/>
            <person name="Zhou Y."/>
            <person name="Zhang J."/>
            <person name="Lin C."/>
            <person name="Li X."/>
            <person name="Xing L."/>
            <person name="Huo D."/>
            <person name="Sun M."/>
            <person name="Wang L."/>
            <person name="Mercier A."/>
            <person name="Li F."/>
            <person name="Yang H."/>
            <person name="Xiang J."/>
        </authorList>
    </citation>
    <scope>NUCLEOTIDE SEQUENCE [LARGE SCALE GENOMIC DNA]</scope>
    <source>
        <strain evidence="5">Shaxun</strain>
        <tissue evidence="5">Muscle</tissue>
    </source>
</reference>
<keyword evidence="4" id="KW-0812">Transmembrane</keyword>
<gene>
    <name evidence="5" type="ORF">BSL78_10273</name>
</gene>
<dbReference type="GO" id="GO:0016197">
    <property type="term" value="P:endosomal transport"/>
    <property type="evidence" value="ECO:0007669"/>
    <property type="project" value="TreeGrafter"/>
</dbReference>
<comment type="similarity">
    <text evidence="1">Belongs to the BLOC1S2 family.</text>
</comment>
<evidence type="ECO:0000256" key="4">
    <source>
        <dbReference type="SAM" id="Phobius"/>
    </source>
</evidence>
<organism evidence="5 6">
    <name type="scientific">Stichopus japonicus</name>
    <name type="common">Sea cucumber</name>
    <dbReference type="NCBI Taxonomy" id="307972"/>
    <lineage>
        <taxon>Eukaryota</taxon>
        <taxon>Metazoa</taxon>
        <taxon>Echinodermata</taxon>
        <taxon>Eleutherozoa</taxon>
        <taxon>Echinozoa</taxon>
        <taxon>Holothuroidea</taxon>
        <taxon>Aspidochirotacea</taxon>
        <taxon>Aspidochirotida</taxon>
        <taxon>Stichopodidae</taxon>
        <taxon>Apostichopus</taxon>
    </lineage>
</organism>
<keyword evidence="2" id="KW-0175">Coiled coil</keyword>
<sequence>MEDKAATPVPAEKGGDLQTEASDQNVITAEEVQVKGDQKQADIEALTRDMFTKLTDYVRGDLASTAEDYKLLEQMNKVTTKKYTDMKQMAIDLENGMKELNEKYSSLQQYLDQIDQIEENTANLEQAALRLDAYSKRLGRVLRESFKRQLKPTFVIFFGLNLIHALVALLMPPLLRSSCKQELAKKPSLAYQSCKPTEVSLLDSYFNVHDYELSIVNNSVLNWTTYINLGVT</sequence>
<dbReference type="GO" id="GO:0032418">
    <property type="term" value="P:lysosome localization"/>
    <property type="evidence" value="ECO:0007669"/>
    <property type="project" value="TreeGrafter"/>
</dbReference>
<dbReference type="EMBL" id="MRZV01000312">
    <property type="protein sequence ID" value="PIK52840.1"/>
    <property type="molecule type" value="Genomic_DNA"/>
</dbReference>
<dbReference type="InterPro" id="IPR019269">
    <property type="entry name" value="BLOC1_su2"/>
</dbReference>
<dbReference type="GO" id="GO:0000930">
    <property type="term" value="C:gamma-tubulin complex"/>
    <property type="evidence" value="ECO:0007669"/>
    <property type="project" value="TreeGrafter"/>
</dbReference>
<keyword evidence="6" id="KW-1185">Reference proteome</keyword>
<evidence type="ECO:0000256" key="3">
    <source>
        <dbReference type="SAM" id="MobiDB-lite"/>
    </source>
</evidence>
<feature type="transmembrane region" description="Helical" evidence="4">
    <location>
        <begin position="153"/>
        <end position="175"/>
    </location>
</feature>
<feature type="coiled-coil region" evidence="2">
    <location>
        <begin position="83"/>
        <end position="137"/>
    </location>
</feature>
<dbReference type="OrthoDB" id="244061at2759"/>
<keyword evidence="4" id="KW-0472">Membrane</keyword>
<evidence type="ECO:0000256" key="2">
    <source>
        <dbReference type="SAM" id="Coils"/>
    </source>
</evidence>
<comment type="caution">
    <text evidence="5">The sequence shown here is derived from an EMBL/GenBank/DDBJ whole genome shotgun (WGS) entry which is preliminary data.</text>
</comment>
<dbReference type="Proteomes" id="UP000230750">
    <property type="component" value="Unassembled WGS sequence"/>
</dbReference>
<evidence type="ECO:0000313" key="6">
    <source>
        <dbReference type="Proteomes" id="UP000230750"/>
    </source>
</evidence>
<protein>
    <submittedName>
        <fullName evidence="5">Putative biogenesis of lysosome-related organelles complex 1 subunit 2</fullName>
    </submittedName>
</protein>
<accession>A0A2G8KY56</accession>
<keyword evidence="4" id="KW-1133">Transmembrane helix</keyword>
<feature type="region of interest" description="Disordered" evidence="3">
    <location>
        <begin position="1"/>
        <end position="23"/>
    </location>
</feature>
<dbReference type="GO" id="GO:0043015">
    <property type="term" value="F:gamma-tubulin binding"/>
    <property type="evidence" value="ECO:0007669"/>
    <property type="project" value="TreeGrafter"/>
</dbReference>